<dbReference type="SUPFAM" id="SSF103473">
    <property type="entry name" value="MFS general substrate transporter"/>
    <property type="match status" value="1"/>
</dbReference>
<dbReference type="Gene3D" id="1.20.1250.20">
    <property type="entry name" value="MFS general substrate transporter like domains"/>
    <property type="match status" value="2"/>
</dbReference>
<gene>
    <name evidence="8" type="ORF">ACFL27_11385</name>
</gene>
<comment type="caution">
    <text evidence="8">The sequence shown here is derived from an EMBL/GenBank/DDBJ whole genome shotgun (WGS) entry which is preliminary data.</text>
</comment>
<organism evidence="8 9">
    <name type="scientific">candidate division CSSED10-310 bacterium</name>
    <dbReference type="NCBI Taxonomy" id="2855610"/>
    <lineage>
        <taxon>Bacteria</taxon>
        <taxon>Bacteria division CSSED10-310</taxon>
    </lineage>
</organism>
<evidence type="ECO:0000256" key="1">
    <source>
        <dbReference type="ARBA" id="ARBA00004141"/>
    </source>
</evidence>
<dbReference type="PROSITE" id="PS50850">
    <property type="entry name" value="MFS"/>
    <property type="match status" value="1"/>
</dbReference>
<evidence type="ECO:0000256" key="2">
    <source>
        <dbReference type="ARBA" id="ARBA00022448"/>
    </source>
</evidence>
<keyword evidence="9" id="KW-1185">Reference proteome</keyword>
<feature type="transmembrane region" description="Helical" evidence="6">
    <location>
        <begin position="33"/>
        <end position="52"/>
    </location>
</feature>
<evidence type="ECO:0000256" key="5">
    <source>
        <dbReference type="ARBA" id="ARBA00023136"/>
    </source>
</evidence>
<dbReference type="CDD" id="cd17485">
    <property type="entry name" value="MFS_MFSD3"/>
    <property type="match status" value="1"/>
</dbReference>
<evidence type="ECO:0000256" key="3">
    <source>
        <dbReference type="ARBA" id="ARBA00022692"/>
    </source>
</evidence>
<evidence type="ECO:0000259" key="7">
    <source>
        <dbReference type="PROSITE" id="PS50850"/>
    </source>
</evidence>
<evidence type="ECO:0000256" key="4">
    <source>
        <dbReference type="ARBA" id="ARBA00022989"/>
    </source>
</evidence>
<feature type="transmembrane region" description="Helical" evidence="6">
    <location>
        <begin position="371"/>
        <end position="393"/>
    </location>
</feature>
<feature type="transmembrane region" description="Helical" evidence="6">
    <location>
        <begin position="216"/>
        <end position="236"/>
    </location>
</feature>
<keyword evidence="2" id="KW-0813">Transport</keyword>
<dbReference type="InterPro" id="IPR036259">
    <property type="entry name" value="MFS_trans_sf"/>
</dbReference>
<feature type="transmembrane region" description="Helical" evidence="6">
    <location>
        <begin position="98"/>
        <end position="124"/>
    </location>
</feature>
<feature type="transmembrane region" description="Helical" evidence="6">
    <location>
        <begin position="167"/>
        <end position="183"/>
    </location>
</feature>
<feature type="transmembrane region" description="Helical" evidence="6">
    <location>
        <begin position="256"/>
        <end position="274"/>
    </location>
</feature>
<dbReference type="EMBL" id="JBHPBY010000124">
    <property type="protein sequence ID" value="MFC1850786.1"/>
    <property type="molecule type" value="Genomic_DNA"/>
</dbReference>
<keyword evidence="4 6" id="KW-1133">Transmembrane helix</keyword>
<evidence type="ECO:0000256" key="6">
    <source>
        <dbReference type="SAM" id="Phobius"/>
    </source>
</evidence>
<protein>
    <submittedName>
        <fullName evidence="8">MFS transporter</fullName>
    </submittedName>
</protein>
<dbReference type="InterPro" id="IPR004752">
    <property type="entry name" value="AmpG_permease/AT-1"/>
</dbReference>
<evidence type="ECO:0000313" key="9">
    <source>
        <dbReference type="Proteomes" id="UP001594351"/>
    </source>
</evidence>
<dbReference type="PANTHER" id="PTHR12778:SF10">
    <property type="entry name" value="MAJOR FACILITATOR SUPERFAMILY DOMAIN-CONTAINING PROTEIN 3"/>
    <property type="match status" value="1"/>
</dbReference>
<feature type="transmembrane region" description="Helical" evidence="6">
    <location>
        <begin position="73"/>
        <end position="92"/>
    </location>
</feature>
<dbReference type="InterPro" id="IPR011701">
    <property type="entry name" value="MFS"/>
</dbReference>
<keyword evidence="5 6" id="KW-0472">Membrane</keyword>
<dbReference type="PANTHER" id="PTHR12778">
    <property type="entry name" value="SOLUTE CARRIER FAMILY 33 ACETYL-COA TRANSPORTER -RELATED"/>
    <property type="match status" value="1"/>
</dbReference>
<proteinExistence type="predicted"/>
<feature type="transmembrane region" description="Helical" evidence="6">
    <location>
        <begin position="344"/>
        <end position="365"/>
    </location>
</feature>
<evidence type="ECO:0000313" key="8">
    <source>
        <dbReference type="EMBL" id="MFC1850786.1"/>
    </source>
</evidence>
<dbReference type="InterPro" id="IPR020846">
    <property type="entry name" value="MFS_dom"/>
</dbReference>
<feature type="transmembrane region" description="Helical" evidence="6">
    <location>
        <begin position="305"/>
        <end position="332"/>
    </location>
</feature>
<feature type="transmembrane region" description="Helical" evidence="6">
    <location>
        <begin position="145"/>
        <end position="161"/>
    </location>
</feature>
<feature type="transmembrane region" description="Helical" evidence="6">
    <location>
        <begin position="281"/>
        <end position="299"/>
    </location>
</feature>
<reference evidence="8 9" key="1">
    <citation type="submission" date="2024-09" db="EMBL/GenBank/DDBJ databases">
        <title>Laminarin stimulates single cell rates of sulfate reduction while oxygen inhibits transcriptomic activity in coastal marine sediment.</title>
        <authorList>
            <person name="Lindsay M."/>
            <person name="Orcutt B."/>
            <person name="Emerson D."/>
            <person name="Stepanauskas R."/>
            <person name="D'Angelo T."/>
        </authorList>
    </citation>
    <scope>NUCLEOTIDE SEQUENCE [LARGE SCALE GENOMIC DNA]</scope>
    <source>
        <strain evidence="8">SAG AM-311-K15</strain>
    </source>
</reference>
<accession>A0ABV6YXJ3</accession>
<keyword evidence="3 6" id="KW-0812">Transmembrane</keyword>
<comment type="subcellular location">
    <subcellularLocation>
        <location evidence="1">Membrane</location>
        <topology evidence="1">Multi-pass membrane protein</topology>
    </subcellularLocation>
</comment>
<dbReference type="Proteomes" id="UP001594351">
    <property type="component" value="Unassembled WGS sequence"/>
</dbReference>
<feature type="domain" description="Major facilitator superfamily (MFS) profile" evidence="7">
    <location>
        <begin position="4"/>
        <end position="397"/>
    </location>
</feature>
<dbReference type="Pfam" id="PF07690">
    <property type="entry name" value="MFS_1"/>
    <property type="match status" value="1"/>
</dbReference>
<sequence>MRHKVTLLFSLYFCQGLPGGFLAVVLPVIFREQGISLTAIGFTSLLSAPWVLKILWAPLVDKYSWPRFGRRKSWIIPSQAAMMLICLLFMFVTPDKNLMLMGFLFLCLNFFAATQDIGVDGFAVDILSRDEMGPGNAAQISGFKMGNLFGGGVLLALSGYLGWHGDFAIMAGCIFLAMVLLLVSDERQLSRVGPAEKKSSQHVLLELWRTVRQQGFLFWFFLVFAKFGETFGGAMVKPMLVDHGLSREMIGLLDGLFGSIATIIGAILGGMICRRYGWAKALAVFSVFQGIALIALGITSTGTNVVAILAVINVLENFAGGGVGVSIFALAMSLCRSEVGASQFTVSQVVYMCGAFLAHPLAGIVGDFTGYLPLMASGGLMACLLAGLALLLAPRFTTPQ</sequence>
<name>A0ABV6YXJ3_UNCC1</name>